<dbReference type="GO" id="GO:0009306">
    <property type="term" value="P:protein secretion"/>
    <property type="evidence" value="ECO:0007669"/>
    <property type="project" value="InterPro"/>
</dbReference>
<dbReference type="NCBIfam" id="TIGR00964">
    <property type="entry name" value="secE_bact"/>
    <property type="match status" value="1"/>
</dbReference>
<dbReference type="GO" id="GO:0006886">
    <property type="term" value="P:intracellular protein transport"/>
    <property type="evidence" value="ECO:0007669"/>
    <property type="project" value="InterPro"/>
</dbReference>
<gene>
    <name evidence="9" type="primary">secE</name>
    <name evidence="10" type="ORF">ATX59_06980</name>
    <name evidence="9" type="ORF">GA838_01670</name>
    <name evidence="11" type="ORF">OENI_1434</name>
</gene>
<evidence type="ECO:0000256" key="4">
    <source>
        <dbReference type="ARBA" id="ARBA00022927"/>
    </source>
</evidence>
<dbReference type="AlphaFoldDB" id="A0A483BNT2"/>
<proteinExistence type="predicted"/>
<keyword evidence="2" id="KW-0813">Transport</keyword>
<evidence type="ECO:0000256" key="3">
    <source>
        <dbReference type="ARBA" id="ARBA00022692"/>
    </source>
</evidence>
<keyword evidence="5 8" id="KW-1133">Transmembrane helix</keyword>
<accession>A0A483BNT2</accession>
<organism evidence="9 14">
    <name type="scientific">Oenococcus oeni</name>
    <name type="common">Leuconostoc oenos</name>
    <dbReference type="NCBI Taxonomy" id="1247"/>
    <lineage>
        <taxon>Bacteria</taxon>
        <taxon>Bacillati</taxon>
        <taxon>Bacillota</taxon>
        <taxon>Bacilli</taxon>
        <taxon>Lactobacillales</taxon>
        <taxon>Lactobacillaceae</taxon>
        <taxon>Oenococcus</taxon>
    </lineage>
</organism>
<protein>
    <submittedName>
        <fullName evidence="9">Preprotein translocase subunit SecE</fullName>
    </submittedName>
</protein>
<reference evidence="9" key="3">
    <citation type="submission" date="2019-10" db="EMBL/GenBank/DDBJ databases">
        <title>Malate fermentation in French cider.</title>
        <authorList>
            <person name="Cousin F.J."/>
            <person name="Medina Fernandez S."/>
            <person name="Misery B."/>
            <person name="Laplace J.-M."/>
            <person name="Cretenet M."/>
        </authorList>
    </citation>
    <scope>NUCLEOTIDE SEQUENCE</scope>
    <source>
        <strain evidence="9">UCMA15129</strain>
    </source>
</reference>
<sequence>MIRYIKGTIEEMKNVTWLNGDETSRDTNYVIITSLFFSGFLALVDLLVGIGIKFLMNK</sequence>
<evidence type="ECO:0000256" key="7">
    <source>
        <dbReference type="ARBA" id="ARBA00023136"/>
    </source>
</evidence>
<evidence type="ECO:0000313" key="14">
    <source>
        <dbReference type="Proteomes" id="UP001281024"/>
    </source>
</evidence>
<reference evidence="11 13" key="2">
    <citation type="submission" date="2018-08" db="EMBL/GenBank/DDBJ databases">
        <authorList>
            <person name="Lorentzen P. G. S. M."/>
        </authorList>
    </citation>
    <scope>NUCLEOTIDE SEQUENCE [LARGE SCALE GENOMIC DNA]</scope>
    <source>
        <strain evidence="11 13">CRBO_1381</strain>
    </source>
</reference>
<evidence type="ECO:0000313" key="9">
    <source>
        <dbReference type="EMBL" id="MDV7714491.1"/>
    </source>
</evidence>
<dbReference type="EMBL" id="LR031358">
    <property type="protein sequence ID" value="VDB98712.1"/>
    <property type="molecule type" value="Genomic_DNA"/>
</dbReference>
<feature type="transmembrane region" description="Helical" evidence="8">
    <location>
        <begin position="29"/>
        <end position="52"/>
    </location>
</feature>
<dbReference type="Proteomes" id="UP000294726">
    <property type="component" value="Chromosome"/>
</dbReference>
<dbReference type="InterPro" id="IPR038379">
    <property type="entry name" value="SecE_sf"/>
</dbReference>
<evidence type="ECO:0000313" key="11">
    <source>
        <dbReference type="EMBL" id="VDB98712.1"/>
    </source>
</evidence>
<evidence type="ECO:0000256" key="8">
    <source>
        <dbReference type="SAM" id="Phobius"/>
    </source>
</evidence>
<dbReference type="EMBL" id="WERV01000001">
    <property type="protein sequence ID" value="MDV7714491.1"/>
    <property type="molecule type" value="Genomic_DNA"/>
</dbReference>
<reference evidence="10 12" key="1">
    <citation type="journal article" date="2016" name="BMC Genomics">
        <title>Consensus pan-genome assembly of the specialised wine bacterium Oenococcus oeni.</title>
        <authorList>
            <person name="Sternes P.R."/>
            <person name="Borneman A.R."/>
        </authorList>
    </citation>
    <scope>NUCLEOTIDE SEQUENCE [LARGE SCALE GENOMIC DNA]</scope>
    <source>
        <strain evidence="10 12">AWRIB661</strain>
    </source>
</reference>
<dbReference type="InterPro" id="IPR001901">
    <property type="entry name" value="Translocase_SecE/Sec61-g"/>
</dbReference>
<dbReference type="Pfam" id="PF00584">
    <property type="entry name" value="SecE"/>
    <property type="match status" value="1"/>
</dbReference>
<evidence type="ECO:0000313" key="13">
    <source>
        <dbReference type="Proteomes" id="UP000294726"/>
    </source>
</evidence>
<dbReference type="GO" id="GO:0006605">
    <property type="term" value="P:protein targeting"/>
    <property type="evidence" value="ECO:0007669"/>
    <property type="project" value="InterPro"/>
</dbReference>
<name>A0A483BNT2_OENOE</name>
<keyword evidence="4" id="KW-0653">Protein transport</keyword>
<keyword evidence="3 8" id="KW-0812">Transmembrane</keyword>
<dbReference type="GO" id="GO:0008320">
    <property type="term" value="F:protein transmembrane transporter activity"/>
    <property type="evidence" value="ECO:0007669"/>
    <property type="project" value="InterPro"/>
</dbReference>
<keyword evidence="7 8" id="KW-0472">Membrane</keyword>
<evidence type="ECO:0000256" key="5">
    <source>
        <dbReference type="ARBA" id="ARBA00022989"/>
    </source>
</evidence>
<evidence type="ECO:0000256" key="2">
    <source>
        <dbReference type="ARBA" id="ARBA00022448"/>
    </source>
</evidence>
<dbReference type="EMBL" id="MLOK01000047">
    <property type="protein sequence ID" value="OIM20840.1"/>
    <property type="molecule type" value="Genomic_DNA"/>
</dbReference>
<dbReference type="Proteomes" id="UP000181728">
    <property type="component" value="Unassembled WGS sequence"/>
</dbReference>
<dbReference type="Proteomes" id="UP001281024">
    <property type="component" value="Unassembled WGS sequence"/>
</dbReference>
<comment type="subcellular location">
    <subcellularLocation>
        <location evidence="1">Membrane</location>
    </subcellularLocation>
</comment>
<dbReference type="GO" id="GO:0016020">
    <property type="term" value="C:membrane"/>
    <property type="evidence" value="ECO:0007669"/>
    <property type="project" value="UniProtKB-SubCell"/>
</dbReference>
<evidence type="ECO:0000313" key="10">
    <source>
        <dbReference type="EMBL" id="OIM20840.1"/>
    </source>
</evidence>
<evidence type="ECO:0000256" key="6">
    <source>
        <dbReference type="ARBA" id="ARBA00023010"/>
    </source>
</evidence>
<dbReference type="InterPro" id="IPR005807">
    <property type="entry name" value="SecE_bac"/>
</dbReference>
<dbReference type="RefSeq" id="WP_002816368.1">
    <property type="nucleotide sequence ID" value="NZ_CP014324.1"/>
</dbReference>
<evidence type="ECO:0000256" key="1">
    <source>
        <dbReference type="ARBA" id="ARBA00004370"/>
    </source>
</evidence>
<keyword evidence="6" id="KW-0811">Translocation</keyword>
<evidence type="ECO:0000313" key="12">
    <source>
        <dbReference type="Proteomes" id="UP000181728"/>
    </source>
</evidence>
<dbReference type="GeneID" id="75066322"/>
<dbReference type="Gene3D" id="1.20.5.1030">
    <property type="entry name" value="Preprotein translocase secy subunit"/>
    <property type="match status" value="1"/>
</dbReference>